<evidence type="ECO:0000256" key="3">
    <source>
        <dbReference type="ARBA" id="ARBA00022692"/>
    </source>
</evidence>
<feature type="transmembrane region" description="Helical" evidence="6">
    <location>
        <begin position="60"/>
        <end position="82"/>
    </location>
</feature>
<dbReference type="PROSITE" id="PS00217">
    <property type="entry name" value="SUGAR_TRANSPORT_2"/>
    <property type="match status" value="1"/>
</dbReference>
<reference evidence="9" key="1">
    <citation type="submission" date="2016-06" db="UniProtKB">
        <authorList>
            <consortium name="WormBaseParasite"/>
        </authorList>
    </citation>
    <scope>IDENTIFICATION</scope>
</reference>
<feature type="transmembrane region" description="Helical" evidence="6">
    <location>
        <begin position="272"/>
        <end position="292"/>
    </location>
</feature>
<dbReference type="PANTHER" id="PTHR23503">
    <property type="entry name" value="SOLUTE CARRIER FAMILY 2"/>
    <property type="match status" value="1"/>
</dbReference>
<feature type="transmembrane region" description="Helical" evidence="6">
    <location>
        <begin position="339"/>
        <end position="360"/>
    </location>
</feature>
<feature type="transmembrane region" description="Helical" evidence="6">
    <location>
        <begin position="119"/>
        <end position="142"/>
    </location>
</feature>
<dbReference type="Gene3D" id="1.20.1250.20">
    <property type="entry name" value="MFS general substrate transporter like domains"/>
    <property type="match status" value="2"/>
</dbReference>
<dbReference type="InterPro" id="IPR005828">
    <property type="entry name" value="MFS_sugar_transport-like"/>
</dbReference>
<feature type="transmembrane region" description="Helical" evidence="6">
    <location>
        <begin position="94"/>
        <end position="113"/>
    </location>
</feature>
<evidence type="ECO:0000313" key="8">
    <source>
        <dbReference type="Proteomes" id="UP000270296"/>
    </source>
</evidence>
<evidence type="ECO:0000256" key="1">
    <source>
        <dbReference type="ARBA" id="ARBA00004141"/>
    </source>
</evidence>
<feature type="transmembrane region" description="Helical" evidence="6">
    <location>
        <begin position="174"/>
        <end position="197"/>
    </location>
</feature>
<evidence type="ECO:0000256" key="5">
    <source>
        <dbReference type="ARBA" id="ARBA00023136"/>
    </source>
</evidence>
<evidence type="ECO:0000313" key="9">
    <source>
        <dbReference type="WBParaSite" id="SBAD_0000859501-mRNA-1"/>
    </source>
</evidence>
<name>A0A183IXD8_9BILA</name>
<dbReference type="AlphaFoldDB" id="A0A183IXD8"/>
<evidence type="ECO:0000256" key="2">
    <source>
        <dbReference type="ARBA" id="ARBA00022448"/>
    </source>
</evidence>
<dbReference type="OrthoDB" id="4142200at2759"/>
<dbReference type="InterPro" id="IPR045263">
    <property type="entry name" value="GLUT"/>
</dbReference>
<sequence length="408" mass="44732">MTHIDSRILLTTIVICAGGSFHFGFRLISFNPIESIMKRLLNDTSLRHYHTELNDQGFRAAWSFTVNLLPIGNIFGTLFTPLVSQRFGRKNSMYITAVMSMVGSLLSGLASTAESFELYAAGVFVTGLACGLILSIQPLYLVEISPTQVRDDIMAEIEMESRPISSKQLFLKPYLRHGFTFGLLAAAGVSFCGISAISSFSTVVLKEAGLSEHNAQYATIAISINSVVASCISSLITDRLGRRPLLVVGYATLTILNTLFMIFSFVSRSYALMWAGYVCVVIDVSFTFVFGIGPAPLQWYVMAEMVPQNARSLAQSWAVISSAAGLIVVNLMFLSLNGVIYEFAYLVFIIPSFSLAIYFYRKFPETKNKTIIQIMELLSMPPPLSPKARSRTDKLVAVATISGSSEAP</sequence>
<accession>A0A183IXD8</accession>
<dbReference type="WBParaSite" id="SBAD_0000859501-mRNA-1">
    <property type="protein sequence ID" value="SBAD_0000859501-mRNA-1"/>
    <property type="gene ID" value="SBAD_0000859501"/>
</dbReference>
<dbReference type="InterPro" id="IPR036259">
    <property type="entry name" value="MFS_trans_sf"/>
</dbReference>
<protein>
    <submittedName>
        <fullName evidence="9">MFS domain-containing protein</fullName>
    </submittedName>
</protein>
<evidence type="ECO:0000256" key="4">
    <source>
        <dbReference type="ARBA" id="ARBA00022989"/>
    </source>
</evidence>
<feature type="transmembrane region" description="Helical" evidence="6">
    <location>
        <begin position="217"/>
        <end position="237"/>
    </location>
</feature>
<keyword evidence="4 6" id="KW-1133">Transmembrane helix</keyword>
<keyword evidence="5 6" id="KW-0472">Membrane</keyword>
<gene>
    <name evidence="7" type="ORF">SBAD_LOCUS8286</name>
</gene>
<feature type="transmembrane region" description="Helical" evidence="6">
    <location>
        <begin position="244"/>
        <end position="266"/>
    </location>
</feature>
<dbReference type="InterPro" id="IPR005829">
    <property type="entry name" value="Sugar_transporter_CS"/>
</dbReference>
<dbReference type="SUPFAM" id="SSF103473">
    <property type="entry name" value="MFS general substrate transporter"/>
    <property type="match status" value="1"/>
</dbReference>
<dbReference type="Proteomes" id="UP000270296">
    <property type="component" value="Unassembled WGS sequence"/>
</dbReference>
<keyword evidence="3 6" id="KW-0812">Transmembrane</keyword>
<dbReference type="GO" id="GO:0015149">
    <property type="term" value="F:hexose transmembrane transporter activity"/>
    <property type="evidence" value="ECO:0007669"/>
    <property type="project" value="TreeGrafter"/>
</dbReference>
<comment type="subcellular location">
    <subcellularLocation>
        <location evidence="1">Membrane</location>
        <topology evidence="1">Multi-pass membrane protein</topology>
    </subcellularLocation>
</comment>
<organism evidence="9">
    <name type="scientific">Soboliphyme baturini</name>
    <dbReference type="NCBI Taxonomy" id="241478"/>
    <lineage>
        <taxon>Eukaryota</taxon>
        <taxon>Metazoa</taxon>
        <taxon>Ecdysozoa</taxon>
        <taxon>Nematoda</taxon>
        <taxon>Enoplea</taxon>
        <taxon>Dorylaimia</taxon>
        <taxon>Dioctophymatida</taxon>
        <taxon>Dioctophymatoidea</taxon>
        <taxon>Soboliphymatidae</taxon>
        <taxon>Soboliphyme</taxon>
    </lineage>
</organism>
<dbReference type="PANTHER" id="PTHR23503:SF8">
    <property type="entry name" value="FACILITATED GLUCOSE TRANSPORTER PROTEIN 1"/>
    <property type="match status" value="1"/>
</dbReference>
<feature type="transmembrane region" description="Helical" evidence="6">
    <location>
        <begin position="313"/>
        <end position="333"/>
    </location>
</feature>
<keyword evidence="8" id="KW-1185">Reference proteome</keyword>
<reference evidence="7 8" key="2">
    <citation type="submission" date="2018-11" db="EMBL/GenBank/DDBJ databases">
        <authorList>
            <consortium name="Pathogen Informatics"/>
        </authorList>
    </citation>
    <scope>NUCLEOTIDE SEQUENCE [LARGE SCALE GENOMIC DNA]</scope>
</reference>
<evidence type="ECO:0000256" key="6">
    <source>
        <dbReference type="SAM" id="Phobius"/>
    </source>
</evidence>
<dbReference type="EMBL" id="UZAM01011446">
    <property type="protein sequence ID" value="VDP16299.1"/>
    <property type="molecule type" value="Genomic_DNA"/>
</dbReference>
<dbReference type="Pfam" id="PF00083">
    <property type="entry name" value="Sugar_tr"/>
    <property type="match status" value="2"/>
</dbReference>
<keyword evidence="2" id="KW-0813">Transport</keyword>
<proteinExistence type="predicted"/>
<feature type="transmembrane region" description="Helical" evidence="6">
    <location>
        <begin position="7"/>
        <end position="28"/>
    </location>
</feature>
<dbReference type="GO" id="GO:0016020">
    <property type="term" value="C:membrane"/>
    <property type="evidence" value="ECO:0007669"/>
    <property type="project" value="UniProtKB-SubCell"/>
</dbReference>
<evidence type="ECO:0000313" key="7">
    <source>
        <dbReference type="EMBL" id="VDP16299.1"/>
    </source>
</evidence>